<sequence>MSAGGVEFSSVPTKEQKPMEVRSGDVGNPLLVAPEDVETPTTLDAAPAPAPGGTLSRAPRVALALHGRPSGAYIPKGFSDAGIGGSLVCIVVANVLFALGISRLAPLSLTTKLQKLHFLNALGNALVAFALVVVAAYALKTLAREGPRADVTYGFAPLGSTLTFAGITVFAFEGTAPIVVPVCDATASKHRGRMTALTVATVASVAAAYACFGIVCYLAFGDEVNVIASQSLPSTPWPGGAVRGVYVVVVLLTFPLQLFPVTDMFDASGERPRAAAASRVGLVFFLAALAVAFEHKLDHVVSLLGALACAPLGLIVGPWMHLSIAASARDRALDWLSIAAGSVIAVATTANAVATWRSASS</sequence>
<dbReference type="PANTHER" id="PTHR22950:SF666">
    <property type="entry name" value="VACUOLAR AMINO ACID TRANSPORTER 4"/>
    <property type="match status" value="1"/>
</dbReference>
<feature type="transmembrane region" description="Helical" evidence="6">
    <location>
        <begin position="195"/>
        <end position="220"/>
    </location>
</feature>
<feature type="transmembrane region" description="Helical" evidence="6">
    <location>
        <begin position="83"/>
        <end position="105"/>
    </location>
</feature>
<comment type="subcellular location">
    <subcellularLocation>
        <location evidence="1">Membrane</location>
        <topology evidence="1">Multi-pass membrane protein</topology>
    </subcellularLocation>
</comment>
<dbReference type="PANTHER" id="PTHR22950">
    <property type="entry name" value="AMINO ACID TRANSPORTER"/>
    <property type="match status" value="1"/>
</dbReference>
<feature type="transmembrane region" description="Helical" evidence="6">
    <location>
        <begin position="274"/>
        <end position="293"/>
    </location>
</feature>
<comment type="caution">
    <text evidence="8">The sequence shown here is derived from an EMBL/GenBank/DDBJ whole genome shotgun (WGS) entry which is preliminary data.</text>
</comment>
<feature type="transmembrane region" description="Helical" evidence="6">
    <location>
        <begin position="159"/>
        <end position="183"/>
    </location>
</feature>
<protein>
    <submittedName>
        <fullName evidence="8">Amino acid transmembrane transporter</fullName>
    </submittedName>
</protein>
<feature type="domain" description="Amino acid transporter transmembrane" evidence="7">
    <location>
        <begin position="104"/>
        <end position="351"/>
    </location>
</feature>
<evidence type="ECO:0000256" key="6">
    <source>
        <dbReference type="SAM" id="Phobius"/>
    </source>
</evidence>
<organism evidence="8 9">
    <name type="scientific">Aureococcus anophagefferens</name>
    <name type="common">Harmful bloom alga</name>
    <dbReference type="NCBI Taxonomy" id="44056"/>
    <lineage>
        <taxon>Eukaryota</taxon>
        <taxon>Sar</taxon>
        <taxon>Stramenopiles</taxon>
        <taxon>Ochrophyta</taxon>
        <taxon>Pelagophyceae</taxon>
        <taxon>Pelagomonadales</taxon>
        <taxon>Pelagomonadaceae</taxon>
        <taxon>Aureococcus</taxon>
    </lineage>
</organism>
<feature type="transmembrane region" description="Helical" evidence="6">
    <location>
        <begin position="240"/>
        <end position="262"/>
    </location>
</feature>
<evidence type="ECO:0000313" key="8">
    <source>
        <dbReference type="EMBL" id="KAK7231934.1"/>
    </source>
</evidence>
<feature type="region of interest" description="Disordered" evidence="5">
    <location>
        <begin position="1"/>
        <end position="29"/>
    </location>
</feature>
<dbReference type="Pfam" id="PF01490">
    <property type="entry name" value="Aa_trans"/>
    <property type="match status" value="1"/>
</dbReference>
<keyword evidence="2 6" id="KW-0812">Transmembrane</keyword>
<feature type="transmembrane region" description="Helical" evidence="6">
    <location>
        <begin position="332"/>
        <end position="354"/>
    </location>
</feature>
<evidence type="ECO:0000313" key="9">
    <source>
        <dbReference type="Proteomes" id="UP001363151"/>
    </source>
</evidence>
<proteinExistence type="predicted"/>
<dbReference type="Proteomes" id="UP001363151">
    <property type="component" value="Unassembled WGS sequence"/>
</dbReference>
<accession>A0ABR1FJB4</accession>
<feature type="compositionally biased region" description="Basic and acidic residues" evidence="5">
    <location>
        <begin position="14"/>
        <end position="23"/>
    </location>
</feature>
<feature type="transmembrane region" description="Helical" evidence="6">
    <location>
        <begin position="299"/>
        <end position="320"/>
    </location>
</feature>
<evidence type="ECO:0000256" key="2">
    <source>
        <dbReference type="ARBA" id="ARBA00022692"/>
    </source>
</evidence>
<name>A0ABR1FJB4_AURAN</name>
<reference evidence="8 9" key="1">
    <citation type="submission" date="2024-03" db="EMBL/GenBank/DDBJ databases">
        <title>Aureococcus anophagefferens CCMP1851 and Kratosvirus quantuckense: Draft genome of a second virus-susceptible host strain in the model system.</title>
        <authorList>
            <person name="Chase E."/>
            <person name="Truchon A.R."/>
            <person name="Schepens W."/>
            <person name="Wilhelm S.W."/>
        </authorList>
    </citation>
    <scope>NUCLEOTIDE SEQUENCE [LARGE SCALE GENOMIC DNA]</scope>
    <source>
        <strain evidence="8 9">CCMP1851</strain>
    </source>
</reference>
<evidence type="ECO:0000256" key="1">
    <source>
        <dbReference type="ARBA" id="ARBA00004141"/>
    </source>
</evidence>
<keyword evidence="9" id="KW-1185">Reference proteome</keyword>
<gene>
    <name evidence="8" type="primary">AVT4</name>
    <name evidence="8" type="ORF">SO694_00083049</name>
</gene>
<dbReference type="EMBL" id="JBBJCI010000372">
    <property type="protein sequence ID" value="KAK7231934.1"/>
    <property type="molecule type" value="Genomic_DNA"/>
</dbReference>
<evidence type="ECO:0000259" key="7">
    <source>
        <dbReference type="Pfam" id="PF01490"/>
    </source>
</evidence>
<keyword evidence="4 6" id="KW-0472">Membrane</keyword>
<evidence type="ECO:0000256" key="4">
    <source>
        <dbReference type="ARBA" id="ARBA00023136"/>
    </source>
</evidence>
<feature type="transmembrane region" description="Helical" evidence="6">
    <location>
        <begin position="117"/>
        <end position="139"/>
    </location>
</feature>
<evidence type="ECO:0000256" key="3">
    <source>
        <dbReference type="ARBA" id="ARBA00022989"/>
    </source>
</evidence>
<evidence type="ECO:0000256" key="5">
    <source>
        <dbReference type="SAM" id="MobiDB-lite"/>
    </source>
</evidence>
<dbReference type="InterPro" id="IPR013057">
    <property type="entry name" value="AA_transpt_TM"/>
</dbReference>
<keyword evidence="3 6" id="KW-1133">Transmembrane helix</keyword>